<dbReference type="Proteomes" id="UP000240542">
    <property type="component" value="Unassembled WGS sequence"/>
</dbReference>
<dbReference type="AlphaFoldDB" id="A0A2P8DG45"/>
<keyword evidence="3" id="KW-1185">Reference proteome</keyword>
<evidence type="ECO:0000259" key="1">
    <source>
        <dbReference type="Pfam" id="PF13672"/>
    </source>
</evidence>
<gene>
    <name evidence="2" type="ORF">CLV63_11266</name>
</gene>
<reference evidence="2 3" key="1">
    <citation type="submission" date="2018-03" db="EMBL/GenBank/DDBJ databases">
        <title>Genomic Encyclopedia of Archaeal and Bacterial Type Strains, Phase II (KMG-II): from individual species to whole genera.</title>
        <authorList>
            <person name="Goeker M."/>
        </authorList>
    </citation>
    <scope>NUCLEOTIDE SEQUENCE [LARGE SCALE GENOMIC DNA]</scope>
    <source>
        <strain evidence="2 3">DSM 45312</strain>
    </source>
</reference>
<feature type="domain" description="PPM-type phosphatase" evidence="1">
    <location>
        <begin position="17"/>
        <end position="132"/>
    </location>
</feature>
<proteinExistence type="predicted"/>
<evidence type="ECO:0000313" key="3">
    <source>
        <dbReference type="Proteomes" id="UP000240542"/>
    </source>
</evidence>
<sequence length="271" mass="29110">MPFTLATEPGDPECPNEDFAAAGADCAVLLDGATAQPWEQDGCVHGVAWVTRRLGGALLAHITPQVALRDALAAAITDTARLHAEACDLSRQQSPSATVVAIRLTATELDYLVLADSVLAVEAHTGPARIITDTRLDDLRARLEHRPPPNDSGGCVEQDRARHKALRDHRNTTGGFWTAGADPRAAEEALTGAIPLSEIAAATLLTDGATRLVEVFKQTTWQATLETLHAHGPRTVIEQVRDAEKQDPDQQAYPRGKACDDATILRWTPDK</sequence>
<dbReference type="InterPro" id="IPR001932">
    <property type="entry name" value="PPM-type_phosphatase-like_dom"/>
</dbReference>
<dbReference type="Pfam" id="PF13672">
    <property type="entry name" value="PP2C_2"/>
    <property type="match status" value="1"/>
</dbReference>
<comment type="caution">
    <text evidence="2">The sequence shown here is derived from an EMBL/GenBank/DDBJ whole genome shotgun (WGS) entry which is preliminary data.</text>
</comment>
<dbReference type="EMBL" id="PYGA01000012">
    <property type="protein sequence ID" value="PSK96184.1"/>
    <property type="molecule type" value="Genomic_DNA"/>
</dbReference>
<organism evidence="2 3">
    <name type="scientific">Murinocardiopsis flavida</name>
    <dbReference type="NCBI Taxonomy" id="645275"/>
    <lineage>
        <taxon>Bacteria</taxon>
        <taxon>Bacillati</taxon>
        <taxon>Actinomycetota</taxon>
        <taxon>Actinomycetes</taxon>
        <taxon>Streptosporangiales</taxon>
        <taxon>Nocardiopsidaceae</taxon>
        <taxon>Murinocardiopsis</taxon>
    </lineage>
</organism>
<protein>
    <submittedName>
        <fullName evidence="2">Protein phosphatase 2C-like protein</fullName>
    </submittedName>
</protein>
<dbReference type="RefSeq" id="WP_106584154.1">
    <property type="nucleotide sequence ID" value="NZ_PYGA01000012.1"/>
</dbReference>
<dbReference type="OrthoDB" id="3190646at2"/>
<evidence type="ECO:0000313" key="2">
    <source>
        <dbReference type="EMBL" id="PSK96184.1"/>
    </source>
</evidence>
<name>A0A2P8DG45_9ACTN</name>
<accession>A0A2P8DG45</accession>